<dbReference type="Gene3D" id="1.20.1110.10">
    <property type="entry name" value="Calcium-transporting ATPase, transmembrane domain"/>
    <property type="match status" value="1"/>
</dbReference>
<reference evidence="4" key="1">
    <citation type="submission" date="2020-02" db="EMBL/GenBank/DDBJ databases">
        <authorList>
            <person name="Meier V. D."/>
        </authorList>
    </citation>
    <scope>NUCLEOTIDE SEQUENCE</scope>
    <source>
        <strain evidence="4">AVDCRST_MAG66</strain>
    </source>
</reference>
<dbReference type="InterPro" id="IPR013767">
    <property type="entry name" value="PAS_fold"/>
</dbReference>
<feature type="region of interest" description="Disordered" evidence="1">
    <location>
        <begin position="265"/>
        <end position="287"/>
    </location>
</feature>
<dbReference type="CDD" id="cd00130">
    <property type="entry name" value="PAS"/>
    <property type="match status" value="1"/>
</dbReference>
<organism evidence="4">
    <name type="scientific">uncultured Pseudonocardia sp</name>
    <dbReference type="NCBI Taxonomy" id="211455"/>
    <lineage>
        <taxon>Bacteria</taxon>
        <taxon>Bacillati</taxon>
        <taxon>Actinomycetota</taxon>
        <taxon>Actinomycetes</taxon>
        <taxon>Pseudonocardiales</taxon>
        <taxon>Pseudonocardiaceae</taxon>
        <taxon>Pseudonocardia</taxon>
        <taxon>environmental samples</taxon>
    </lineage>
</organism>
<feature type="non-terminal residue" evidence="4">
    <location>
        <position position="287"/>
    </location>
</feature>
<dbReference type="InterPro" id="IPR035965">
    <property type="entry name" value="PAS-like_dom_sf"/>
</dbReference>
<evidence type="ECO:0000313" key="4">
    <source>
        <dbReference type="EMBL" id="CAA9380629.1"/>
    </source>
</evidence>
<feature type="transmembrane region" description="Helical" evidence="2">
    <location>
        <begin position="238"/>
        <end position="261"/>
    </location>
</feature>
<name>A0A6J4NBL3_9PSEU</name>
<dbReference type="PROSITE" id="PS50112">
    <property type="entry name" value="PAS"/>
    <property type="match status" value="1"/>
</dbReference>
<dbReference type="SMART" id="SM00091">
    <property type="entry name" value="PAS"/>
    <property type="match status" value="1"/>
</dbReference>
<keyword evidence="2" id="KW-0472">Membrane</keyword>
<dbReference type="SUPFAM" id="SSF55781">
    <property type="entry name" value="GAF domain-like"/>
    <property type="match status" value="1"/>
</dbReference>
<keyword evidence="2" id="KW-0812">Transmembrane</keyword>
<dbReference type="PANTHER" id="PTHR44757:SF2">
    <property type="entry name" value="BIOFILM ARCHITECTURE MAINTENANCE PROTEIN MBAA"/>
    <property type="match status" value="1"/>
</dbReference>
<dbReference type="InterPro" id="IPR003018">
    <property type="entry name" value="GAF"/>
</dbReference>
<dbReference type="InterPro" id="IPR000014">
    <property type="entry name" value="PAS"/>
</dbReference>
<dbReference type="NCBIfam" id="TIGR00229">
    <property type="entry name" value="sensory_box"/>
    <property type="match status" value="1"/>
</dbReference>
<dbReference type="SUPFAM" id="SSF55785">
    <property type="entry name" value="PYP-like sensor domain (PAS domain)"/>
    <property type="match status" value="1"/>
</dbReference>
<feature type="non-terminal residue" evidence="4">
    <location>
        <position position="1"/>
    </location>
</feature>
<dbReference type="Pfam" id="PF00989">
    <property type="entry name" value="PAS"/>
    <property type="match status" value="1"/>
</dbReference>
<accession>A0A6J4NBL3</accession>
<dbReference type="SUPFAM" id="SSF81665">
    <property type="entry name" value="Calcium ATPase, transmembrane domain M"/>
    <property type="match status" value="1"/>
</dbReference>
<dbReference type="AlphaFoldDB" id="A0A6J4NBL3"/>
<dbReference type="EMBL" id="CADCUS010000038">
    <property type="protein sequence ID" value="CAA9380629.1"/>
    <property type="molecule type" value="Genomic_DNA"/>
</dbReference>
<evidence type="ECO:0000256" key="1">
    <source>
        <dbReference type="SAM" id="MobiDB-lite"/>
    </source>
</evidence>
<dbReference type="InterPro" id="IPR029016">
    <property type="entry name" value="GAF-like_dom_sf"/>
</dbReference>
<dbReference type="InterPro" id="IPR023298">
    <property type="entry name" value="ATPase_P-typ_TM_dom_sf"/>
</dbReference>
<protein>
    <recommendedName>
        <fullName evidence="3">PAS domain-containing protein</fullName>
    </recommendedName>
</protein>
<gene>
    <name evidence="4" type="ORF">AVDCRST_MAG66-250</name>
</gene>
<sequence>WVYEQTGLTGVICLPLHKSGRFVAALAVHQRTPRLWSSGDVELMTTVVARCWESVQRVHAVAAVREGEERYRLIVERAGDAIFVIDADLRYVEVNPAGCALLGFSREELLARTAADLVRPGDGERLAELVARLRAGEGPTEVWELVRADGSTVPVELAGPTTVDAFEAATGRLTGPRGRAETMGLAALITTQLGQTAWMGRRSPLVLATTAGSLAVLVAIVQTPGVSHFFGCTPLDPFAWGAVLASAAVGTAGAEVVPALVGRLRGRSARRPRPPSGGPRVPGHLPG</sequence>
<dbReference type="Gene3D" id="3.30.450.20">
    <property type="entry name" value="PAS domain"/>
    <property type="match status" value="1"/>
</dbReference>
<dbReference type="Pfam" id="PF01590">
    <property type="entry name" value="GAF"/>
    <property type="match status" value="1"/>
</dbReference>
<dbReference type="Gene3D" id="3.30.450.40">
    <property type="match status" value="1"/>
</dbReference>
<dbReference type="GO" id="GO:0006355">
    <property type="term" value="P:regulation of DNA-templated transcription"/>
    <property type="evidence" value="ECO:0007669"/>
    <property type="project" value="InterPro"/>
</dbReference>
<proteinExistence type="predicted"/>
<feature type="transmembrane region" description="Helical" evidence="2">
    <location>
        <begin position="205"/>
        <end position="226"/>
    </location>
</feature>
<dbReference type="PANTHER" id="PTHR44757">
    <property type="entry name" value="DIGUANYLATE CYCLASE DGCP"/>
    <property type="match status" value="1"/>
</dbReference>
<evidence type="ECO:0000259" key="3">
    <source>
        <dbReference type="PROSITE" id="PS50112"/>
    </source>
</evidence>
<dbReference type="InterPro" id="IPR052155">
    <property type="entry name" value="Biofilm_reg_signaling"/>
</dbReference>
<dbReference type="Pfam" id="PF00689">
    <property type="entry name" value="Cation_ATPase_C"/>
    <property type="match status" value="1"/>
</dbReference>
<dbReference type="InterPro" id="IPR006068">
    <property type="entry name" value="ATPase_P-typ_cation-transptr_C"/>
</dbReference>
<feature type="compositionally biased region" description="Low complexity" evidence="1">
    <location>
        <begin position="278"/>
        <end position="287"/>
    </location>
</feature>
<evidence type="ECO:0000256" key="2">
    <source>
        <dbReference type="SAM" id="Phobius"/>
    </source>
</evidence>
<keyword evidence="2" id="KW-1133">Transmembrane helix</keyword>
<feature type="domain" description="PAS" evidence="3">
    <location>
        <begin position="67"/>
        <end position="137"/>
    </location>
</feature>